<accession>L1JN73</accession>
<dbReference type="GeneID" id="17306570"/>
<sequence>MWNLVVAVILYNYLAYIAWSFRIRLEDGSAYGVIRQPQTGEYIFGVSSELYRASSLIHHRPQIPMLVVYARPFGEYLHSKVEPALGMPLTDRPLETSRQEAVLGRAAWPAPVSSVDMDGHGLSSDAMEAGRDVDYSSSDDMYSLEIVGLSNQQIEERLN</sequence>
<dbReference type="EnsemblProtists" id="EKX49887">
    <property type="protein sequence ID" value="EKX49887"/>
    <property type="gene ID" value="GUITHDRAFT_104284"/>
</dbReference>
<protein>
    <submittedName>
        <fullName evidence="1 2">Uncharacterized protein</fullName>
    </submittedName>
</protein>
<dbReference type="EMBL" id="JH992980">
    <property type="protein sequence ID" value="EKX49887.1"/>
    <property type="molecule type" value="Genomic_DNA"/>
</dbReference>
<dbReference type="KEGG" id="gtt:GUITHDRAFT_104284"/>
<dbReference type="HOGENOM" id="CLU_1664032_0_0_1"/>
<dbReference type="RefSeq" id="XP_005836867.1">
    <property type="nucleotide sequence ID" value="XM_005836810.1"/>
</dbReference>
<organism evidence="1">
    <name type="scientific">Guillardia theta (strain CCMP2712)</name>
    <name type="common">Cryptophyte</name>
    <dbReference type="NCBI Taxonomy" id="905079"/>
    <lineage>
        <taxon>Eukaryota</taxon>
        <taxon>Cryptophyceae</taxon>
        <taxon>Pyrenomonadales</taxon>
        <taxon>Geminigeraceae</taxon>
        <taxon>Guillardia</taxon>
    </lineage>
</organism>
<reference evidence="3" key="2">
    <citation type="submission" date="2012-11" db="EMBL/GenBank/DDBJ databases">
        <authorList>
            <person name="Kuo A."/>
            <person name="Curtis B.A."/>
            <person name="Tanifuji G."/>
            <person name="Burki F."/>
            <person name="Gruber A."/>
            <person name="Irimia M."/>
            <person name="Maruyama S."/>
            <person name="Arias M.C."/>
            <person name="Ball S.G."/>
            <person name="Gile G.H."/>
            <person name="Hirakawa Y."/>
            <person name="Hopkins J.F."/>
            <person name="Rensing S.A."/>
            <person name="Schmutz J."/>
            <person name="Symeonidi A."/>
            <person name="Elias M."/>
            <person name="Eveleigh R.J."/>
            <person name="Herman E.K."/>
            <person name="Klute M.J."/>
            <person name="Nakayama T."/>
            <person name="Obornik M."/>
            <person name="Reyes-Prieto A."/>
            <person name="Armbrust E.V."/>
            <person name="Aves S.J."/>
            <person name="Beiko R.G."/>
            <person name="Coutinho P."/>
            <person name="Dacks J.B."/>
            <person name="Durnford D.G."/>
            <person name="Fast N.M."/>
            <person name="Green B.R."/>
            <person name="Grisdale C."/>
            <person name="Hempe F."/>
            <person name="Henrissat B."/>
            <person name="Hoppner M.P."/>
            <person name="Ishida K.-I."/>
            <person name="Kim E."/>
            <person name="Koreny L."/>
            <person name="Kroth P.G."/>
            <person name="Liu Y."/>
            <person name="Malik S.-B."/>
            <person name="Maier U.G."/>
            <person name="McRose D."/>
            <person name="Mock T."/>
            <person name="Neilson J.A."/>
            <person name="Onodera N.T."/>
            <person name="Poole A.M."/>
            <person name="Pritham E.J."/>
            <person name="Richards T.A."/>
            <person name="Rocap G."/>
            <person name="Roy S.W."/>
            <person name="Sarai C."/>
            <person name="Schaack S."/>
            <person name="Shirato S."/>
            <person name="Slamovits C.H."/>
            <person name="Spencer D.F."/>
            <person name="Suzuki S."/>
            <person name="Worden A.Z."/>
            <person name="Zauner S."/>
            <person name="Barry K."/>
            <person name="Bell C."/>
            <person name="Bharti A.K."/>
            <person name="Crow J.A."/>
            <person name="Grimwood J."/>
            <person name="Kramer R."/>
            <person name="Lindquist E."/>
            <person name="Lucas S."/>
            <person name="Salamov A."/>
            <person name="McFadden G.I."/>
            <person name="Lane C.E."/>
            <person name="Keeling P.J."/>
            <person name="Gray M.W."/>
            <person name="Grigoriev I.V."/>
            <person name="Archibald J.M."/>
        </authorList>
    </citation>
    <scope>NUCLEOTIDE SEQUENCE</scope>
    <source>
        <strain evidence="3">CCMP2712</strain>
    </source>
</reference>
<proteinExistence type="predicted"/>
<evidence type="ECO:0000313" key="2">
    <source>
        <dbReference type="EnsemblProtists" id="EKX49887"/>
    </source>
</evidence>
<dbReference type="AlphaFoldDB" id="L1JN73"/>
<gene>
    <name evidence="1" type="ORF">GUITHDRAFT_104284</name>
</gene>
<reference evidence="1 3" key="1">
    <citation type="journal article" date="2012" name="Nature">
        <title>Algal genomes reveal evolutionary mosaicism and the fate of nucleomorphs.</title>
        <authorList>
            <consortium name="DOE Joint Genome Institute"/>
            <person name="Curtis B.A."/>
            <person name="Tanifuji G."/>
            <person name="Burki F."/>
            <person name="Gruber A."/>
            <person name="Irimia M."/>
            <person name="Maruyama S."/>
            <person name="Arias M.C."/>
            <person name="Ball S.G."/>
            <person name="Gile G.H."/>
            <person name="Hirakawa Y."/>
            <person name="Hopkins J.F."/>
            <person name="Kuo A."/>
            <person name="Rensing S.A."/>
            <person name="Schmutz J."/>
            <person name="Symeonidi A."/>
            <person name="Elias M."/>
            <person name="Eveleigh R.J."/>
            <person name="Herman E.K."/>
            <person name="Klute M.J."/>
            <person name="Nakayama T."/>
            <person name="Obornik M."/>
            <person name="Reyes-Prieto A."/>
            <person name="Armbrust E.V."/>
            <person name="Aves S.J."/>
            <person name="Beiko R.G."/>
            <person name="Coutinho P."/>
            <person name="Dacks J.B."/>
            <person name="Durnford D.G."/>
            <person name="Fast N.M."/>
            <person name="Green B.R."/>
            <person name="Grisdale C.J."/>
            <person name="Hempel F."/>
            <person name="Henrissat B."/>
            <person name="Hoppner M.P."/>
            <person name="Ishida K."/>
            <person name="Kim E."/>
            <person name="Koreny L."/>
            <person name="Kroth P.G."/>
            <person name="Liu Y."/>
            <person name="Malik S.B."/>
            <person name="Maier U.G."/>
            <person name="McRose D."/>
            <person name="Mock T."/>
            <person name="Neilson J.A."/>
            <person name="Onodera N.T."/>
            <person name="Poole A.M."/>
            <person name="Pritham E.J."/>
            <person name="Richards T.A."/>
            <person name="Rocap G."/>
            <person name="Roy S.W."/>
            <person name="Sarai C."/>
            <person name="Schaack S."/>
            <person name="Shirato S."/>
            <person name="Slamovits C.H."/>
            <person name="Spencer D.F."/>
            <person name="Suzuki S."/>
            <person name="Worden A.Z."/>
            <person name="Zauner S."/>
            <person name="Barry K."/>
            <person name="Bell C."/>
            <person name="Bharti A.K."/>
            <person name="Crow J.A."/>
            <person name="Grimwood J."/>
            <person name="Kramer R."/>
            <person name="Lindquist E."/>
            <person name="Lucas S."/>
            <person name="Salamov A."/>
            <person name="McFadden G.I."/>
            <person name="Lane C.E."/>
            <person name="Keeling P.J."/>
            <person name="Gray M.W."/>
            <person name="Grigoriev I.V."/>
            <person name="Archibald J.M."/>
        </authorList>
    </citation>
    <scope>NUCLEOTIDE SEQUENCE</scope>
    <source>
        <strain evidence="1 3">CCMP2712</strain>
    </source>
</reference>
<keyword evidence="3" id="KW-1185">Reference proteome</keyword>
<reference evidence="2" key="3">
    <citation type="submission" date="2016-03" db="UniProtKB">
        <authorList>
            <consortium name="EnsemblProtists"/>
        </authorList>
    </citation>
    <scope>IDENTIFICATION</scope>
</reference>
<name>L1JN73_GUITC</name>
<dbReference type="PaxDb" id="55529-EKX49887"/>
<dbReference type="Proteomes" id="UP000011087">
    <property type="component" value="Unassembled WGS sequence"/>
</dbReference>
<evidence type="ECO:0000313" key="3">
    <source>
        <dbReference type="Proteomes" id="UP000011087"/>
    </source>
</evidence>
<evidence type="ECO:0000313" key="1">
    <source>
        <dbReference type="EMBL" id="EKX49887.1"/>
    </source>
</evidence>